<evidence type="ECO:0000256" key="2">
    <source>
        <dbReference type="SAM" id="Phobius"/>
    </source>
</evidence>
<feature type="compositionally biased region" description="Basic and acidic residues" evidence="1">
    <location>
        <begin position="108"/>
        <end position="123"/>
    </location>
</feature>
<keyword evidence="2" id="KW-1133">Transmembrane helix</keyword>
<feature type="compositionally biased region" description="Gly residues" evidence="1">
    <location>
        <begin position="17"/>
        <end position="30"/>
    </location>
</feature>
<evidence type="ECO:0008006" key="5">
    <source>
        <dbReference type="Google" id="ProtNLM"/>
    </source>
</evidence>
<dbReference type="Proteomes" id="UP000236723">
    <property type="component" value="Unassembled WGS sequence"/>
</dbReference>
<protein>
    <recommendedName>
        <fullName evidence="5">DUF3558 domain-containing protein</fullName>
    </recommendedName>
</protein>
<gene>
    <name evidence="3" type="ORF">SAMN04489712_104467</name>
</gene>
<dbReference type="AlphaFoldDB" id="A0A1H5ZDH4"/>
<evidence type="ECO:0000313" key="3">
    <source>
        <dbReference type="EMBL" id="SEG33707.1"/>
    </source>
</evidence>
<keyword evidence="2" id="KW-0812">Transmembrane</keyword>
<feature type="transmembrane region" description="Helical" evidence="2">
    <location>
        <begin position="151"/>
        <end position="173"/>
    </location>
</feature>
<dbReference type="EMBL" id="FNVO01000004">
    <property type="protein sequence ID" value="SEG33707.1"/>
    <property type="molecule type" value="Genomic_DNA"/>
</dbReference>
<accession>A0A1H5ZDH4</accession>
<keyword evidence="2" id="KW-0472">Membrane</keyword>
<sequence>MRPVSGNHRSGSHRADGGGYRGDGGGYGHGRGGEEPPGRSGSYRDHPADGGRYPHGGSGQYDSGRHRSGQYDAGQYDGGQRRSGQYDAGQYDSGQRRGGRYDSGQYEGGRRRSGEYRSGRYDAGRSTGGRYPRGSSGSHRIVHSRPPRRRLAAVLLGAAAGVAACILAVFLVLGMNEGDKDTGGIANSGATTGEDAPGSGERTIVPDACQTVSDDLAAELAPDADRTQSDTYQASDRQNQCVWGAYTGKHKRVLTVELRAIAGTGGRTGADTAGQTFQTEREADESGKSLLAGHKLTEKRDVQDVGDEAYVIYAVDSAQDSGEAIVNARLGNVLVTVHYSGTDDGKELGADPAIDGATDVAKEAITALGEGG</sequence>
<organism evidence="3 4">
    <name type="scientific">Thermomonospora echinospora</name>
    <dbReference type="NCBI Taxonomy" id="1992"/>
    <lineage>
        <taxon>Bacteria</taxon>
        <taxon>Bacillati</taxon>
        <taxon>Actinomycetota</taxon>
        <taxon>Actinomycetes</taxon>
        <taxon>Streptosporangiales</taxon>
        <taxon>Thermomonosporaceae</taxon>
        <taxon>Thermomonospora</taxon>
    </lineage>
</organism>
<evidence type="ECO:0000256" key="1">
    <source>
        <dbReference type="SAM" id="MobiDB-lite"/>
    </source>
</evidence>
<proteinExistence type="predicted"/>
<feature type="region of interest" description="Disordered" evidence="1">
    <location>
        <begin position="1"/>
        <end position="144"/>
    </location>
</feature>
<reference evidence="4" key="1">
    <citation type="submission" date="2016-10" db="EMBL/GenBank/DDBJ databases">
        <authorList>
            <person name="Varghese N."/>
            <person name="Submissions S."/>
        </authorList>
    </citation>
    <scope>NUCLEOTIDE SEQUENCE [LARGE SCALE GENOMIC DNA]</scope>
    <source>
        <strain evidence="4">DSM 43163</strain>
    </source>
</reference>
<keyword evidence="4" id="KW-1185">Reference proteome</keyword>
<feature type="compositionally biased region" description="Basic and acidic residues" evidence="1">
    <location>
        <begin position="31"/>
        <end position="49"/>
    </location>
</feature>
<name>A0A1H5ZDH4_9ACTN</name>
<evidence type="ECO:0000313" key="4">
    <source>
        <dbReference type="Proteomes" id="UP000236723"/>
    </source>
</evidence>